<evidence type="ECO:0000256" key="7">
    <source>
        <dbReference type="ARBA" id="ARBA00023163"/>
    </source>
</evidence>
<protein>
    <recommendedName>
        <fullName evidence="13">Methyl-CpG-binding domain-containing protein</fullName>
    </recommendedName>
</protein>
<dbReference type="InterPro" id="IPR011124">
    <property type="entry name" value="Znf_CW"/>
</dbReference>
<dbReference type="Pfam" id="PF01429">
    <property type="entry name" value="MBD"/>
    <property type="match status" value="1"/>
</dbReference>
<evidence type="ECO:0000256" key="2">
    <source>
        <dbReference type="ARBA" id="ARBA00022723"/>
    </source>
</evidence>
<evidence type="ECO:0000256" key="6">
    <source>
        <dbReference type="ARBA" id="ARBA00023125"/>
    </source>
</evidence>
<evidence type="ECO:0008006" key="13">
    <source>
        <dbReference type="Google" id="ProtNLM"/>
    </source>
</evidence>
<evidence type="ECO:0000256" key="3">
    <source>
        <dbReference type="ARBA" id="ARBA00022771"/>
    </source>
</evidence>
<keyword evidence="4" id="KW-0862">Zinc</keyword>
<keyword evidence="2" id="KW-0479">Metal-binding</keyword>
<keyword evidence="6" id="KW-0238">DNA-binding</keyword>
<dbReference type="PROSITE" id="PS51050">
    <property type="entry name" value="ZF_CW"/>
    <property type="match status" value="1"/>
</dbReference>
<organism evidence="11 12">
    <name type="scientific">Rehmannia glutinosa</name>
    <name type="common">Chinese foxglove</name>
    <dbReference type="NCBI Taxonomy" id="99300"/>
    <lineage>
        <taxon>Eukaryota</taxon>
        <taxon>Viridiplantae</taxon>
        <taxon>Streptophyta</taxon>
        <taxon>Embryophyta</taxon>
        <taxon>Tracheophyta</taxon>
        <taxon>Spermatophyta</taxon>
        <taxon>Magnoliopsida</taxon>
        <taxon>eudicotyledons</taxon>
        <taxon>Gunneridae</taxon>
        <taxon>Pentapetalae</taxon>
        <taxon>asterids</taxon>
        <taxon>lamiids</taxon>
        <taxon>Lamiales</taxon>
        <taxon>Orobanchaceae</taxon>
        <taxon>Rehmannieae</taxon>
        <taxon>Rehmannia</taxon>
    </lineage>
</organism>
<keyword evidence="5" id="KW-0805">Transcription regulation</keyword>
<dbReference type="EMBL" id="JABTTQ020003096">
    <property type="protein sequence ID" value="KAK6120114.1"/>
    <property type="molecule type" value="Genomic_DNA"/>
</dbReference>
<dbReference type="PANTHER" id="PTHR12396:SF10">
    <property type="entry name" value="METHYL-CPG-BINDING DOMAIN-CONTAINING PROTEIN 1-RELATED"/>
    <property type="match status" value="1"/>
</dbReference>
<accession>A0ABR0UC60</accession>
<evidence type="ECO:0000256" key="1">
    <source>
        <dbReference type="ARBA" id="ARBA00004123"/>
    </source>
</evidence>
<keyword evidence="7" id="KW-0804">Transcription</keyword>
<comment type="caution">
    <text evidence="11">The sequence shown here is derived from an EMBL/GenBank/DDBJ whole genome shotgun (WGS) entry which is preliminary data.</text>
</comment>
<evidence type="ECO:0000256" key="8">
    <source>
        <dbReference type="ARBA" id="ARBA00023242"/>
    </source>
</evidence>
<evidence type="ECO:0000313" key="12">
    <source>
        <dbReference type="Proteomes" id="UP001318860"/>
    </source>
</evidence>
<name>A0ABR0UC60_REHGL</name>
<evidence type="ECO:0000256" key="4">
    <source>
        <dbReference type="ARBA" id="ARBA00022833"/>
    </source>
</evidence>
<evidence type="ECO:0000256" key="5">
    <source>
        <dbReference type="ARBA" id="ARBA00023015"/>
    </source>
</evidence>
<sequence>MEKTILQQSKRQSGINPSKTLDIWSVQCGECFKWRLISTEEEYEEIRSKFIENPFVCTKKMGVSCDDPTDIEYDNSRTWAIDKPNIPKTPAGFKRTVVMRKDWSKMDCYYDAPNGKRLRASTEVAKFLDKHPEYKKGISLDDFSFNCPKIMKDTCPDNDAAKD</sequence>
<dbReference type="InterPro" id="IPR016177">
    <property type="entry name" value="DNA-bd_dom_sf"/>
</dbReference>
<gene>
    <name evidence="11" type="ORF">DH2020_046150</name>
</gene>
<dbReference type="Gene3D" id="3.30.890.10">
    <property type="entry name" value="Methyl-cpg-binding Protein 2, Chain A"/>
    <property type="match status" value="1"/>
</dbReference>
<dbReference type="PANTHER" id="PTHR12396">
    <property type="entry name" value="METHYL-CPG BINDING PROTEIN, MBD"/>
    <property type="match status" value="1"/>
</dbReference>
<dbReference type="PROSITE" id="PS50982">
    <property type="entry name" value="MBD"/>
    <property type="match status" value="1"/>
</dbReference>
<evidence type="ECO:0000313" key="11">
    <source>
        <dbReference type="EMBL" id="KAK6120114.1"/>
    </source>
</evidence>
<keyword evidence="3" id="KW-0863">Zinc-finger</keyword>
<dbReference type="SUPFAM" id="SSF54171">
    <property type="entry name" value="DNA-binding domain"/>
    <property type="match status" value="1"/>
</dbReference>
<dbReference type="SMART" id="SM00391">
    <property type="entry name" value="MBD"/>
    <property type="match status" value="1"/>
</dbReference>
<comment type="subcellular location">
    <subcellularLocation>
        <location evidence="1">Nucleus</location>
    </subcellularLocation>
</comment>
<keyword evidence="12" id="KW-1185">Reference proteome</keyword>
<dbReference type="Proteomes" id="UP001318860">
    <property type="component" value="Unassembled WGS sequence"/>
</dbReference>
<keyword evidence="8" id="KW-0539">Nucleus</keyword>
<feature type="domain" description="CW-type" evidence="10">
    <location>
        <begin position="18"/>
        <end position="73"/>
    </location>
</feature>
<proteinExistence type="predicted"/>
<evidence type="ECO:0000259" key="10">
    <source>
        <dbReference type="PROSITE" id="PS51050"/>
    </source>
</evidence>
<dbReference type="CDD" id="cd01396">
    <property type="entry name" value="MeCP2_MBD"/>
    <property type="match status" value="1"/>
</dbReference>
<feature type="domain" description="MBD" evidence="9">
    <location>
        <begin position="79"/>
        <end position="150"/>
    </location>
</feature>
<evidence type="ECO:0000259" key="9">
    <source>
        <dbReference type="PROSITE" id="PS50982"/>
    </source>
</evidence>
<dbReference type="InterPro" id="IPR001739">
    <property type="entry name" value="Methyl_CpG_DNA-bd"/>
</dbReference>
<reference evidence="11 12" key="1">
    <citation type="journal article" date="2021" name="Comput. Struct. Biotechnol. J.">
        <title>De novo genome assembly of the potent medicinal plant Rehmannia glutinosa using nanopore technology.</title>
        <authorList>
            <person name="Ma L."/>
            <person name="Dong C."/>
            <person name="Song C."/>
            <person name="Wang X."/>
            <person name="Zheng X."/>
            <person name="Niu Y."/>
            <person name="Chen S."/>
            <person name="Feng W."/>
        </authorList>
    </citation>
    <scope>NUCLEOTIDE SEQUENCE [LARGE SCALE GENOMIC DNA]</scope>
    <source>
        <strain evidence="11">DH-2019</strain>
    </source>
</reference>
<dbReference type="Pfam" id="PF07496">
    <property type="entry name" value="zf-CW"/>
    <property type="match status" value="1"/>
</dbReference>